<dbReference type="Gene3D" id="1.50.40.10">
    <property type="entry name" value="Mitochondrial carrier domain"/>
    <property type="match status" value="1"/>
</dbReference>
<comment type="similarity">
    <text evidence="2 12">Belongs to the mitochondrial carrier (TC 2.A.29) family.</text>
</comment>
<keyword evidence="5" id="KW-0677">Repeat</keyword>
<comment type="caution">
    <text evidence="13">The sequence shown here is derived from an EMBL/GenBank/DDBJ whole genome shotgun (WGS) entry which is preliminary data.</text>
</comment>
<keyword evidence="8" id="KW-1133">Transmembrane helix</keyword>
<keyword evidence="7" id="KW-0809">Transit peptide</keyword>
<gene>
    <name evidence="13" type="ORF">WJX73_005692</name>
</gene>
<dbReference type="InterPro" id="IPR044677">
    <property type="entry name" value="SLC25A3/Pic2/Mir1-like"/>
</dbReference>
<keyword evidence="6" id="KW-0999">Mitochondrion inner membrane</keyword>
<evidence type="ECO:0000256" key="3">
    <source>
        <dbReference type="ARBA" id="ARBA00022448"/>
    </source>
</evidence>
<feature type="repeat" description="Solcar" evidence="11">
    <location>
        <begin position="172"/>
        <end position="256"/>
    </location>
</feature>
<evidence type="ECO:0000256" key="10">
    <source>
        <dbReference type="ARBA" id="ARBA00023136"/>
    </source>
</evidence>
<dbReference type="SUPFAM" id="SSF103506">
    <property type="entry name" value="Mitochondrial carrier"/>
    <property type="match status" value="1"/>
</dbReference>
<sequence length="369" mass="39421">MLPASLYDPTAPSPFPALTRAVNSTSNASSDAASSMLPHNSTLAQKFMQGGGGRLMLPSASERGVKQPIELYSGEFYAACTVGGILSCGLTHTAVTPLDVVKCNSQIDPVKYKGIANGFAVTIREGGLRGVVRGWGPTAWGYSIQGAGKFGLYEFFKKYYADLVGDDFYHNYKTVVYLAGSASAEFFADIGLCPFEAVKVKVQTSPGFAKGLVDGMPKFIALEGVAGLWKGIVPLWGRQIPYTMMKFACFENTVVALYKYVVPKPKEQCNKVEQLGVSFAAGYIAGVFCAVVSHPADNLVSKLNAMKGATMGDVINEMGWYALFTRGLPLRIIMVGTLTGLQWGIYDAFKVYVGLPTTGAAPAPQKATT</sequence>
<keyword evidence="4 11" id="KW-0812">Transmembrane</keyword>
<evidence type="ECO:0000256" key="7">
    <source>
        <dbReference type="ARBA" id="ARBA00022946"/>
    </source>
</evidence>
<dbReference type="EMBL" id="JALJOQ010000050">
    <property type="protein sequence ID" value="KAK9804536.1"/>
    <property type="molecule type" value="Genomic_DNA"/>
</dbReference>
<accession>A0AAW1P618</accession>
<dbReference type="AlphaFoldDB" id="A0AAW1P618"/>
<dbReference type="InterPro" id="IPR018108">
    <property type="entry name" value="MCP_transmembrane"/>
</dbReference>
<proteinExistence type="inferred from homology"/>
<evidence type="ECO:0000256" key="2">
    <source>
        <dbReference type="ARBA" id="ARBA00006375"/>
    </source>
</evidence>
<evidence type="ECO:0000256" key="11">
    <source>
        <dbReference type="PROSITE-ProRule" id="PRU00282"/>
    </source>
</evidence>
<evidence type="ECO:0000256" key="1">
    <source>
        <dbReference type="ARBA" id="ARBA00004448"/>
    </source>
</evidence>
<dbReference type="PANTHER" id="PTHR45671">
    <property type="entry name" value="SOLUTE CARRIER FAMILY 25 (MITOCHONDRIAL CARRIER PHOSPHATE CARRIER), MEMBER 3, LIKE-RELATED-RELATED"/>
    <property type="match status" value="1"/>
</dbReference>
<protein>
    <submittedName>
        <fullName evidence="13">Uncharacterized protein</fullName>
    </submittedName>
</protein>
<evidence type="ECO:0000256" key="6">
    <source>
        <dbReference type="ARBA" id="ARBA00022792"/>
    </source>
</evidence>
<reference evidence="13 14" key="1">
    <citation type="journal article" date="2024" name="Nat. Commun.">
        <title>Phylogenomics reveals the evolutionary origins of lichenization in chlorophyte algae.</title>
        <authorList>
            <person name="Puginier C."/>
            <person name="Libourel C."/>
            <person name="Otte J."/>
            <person name="Skaloud P."/>
            <person name="Haon M."/>
            <person name="Grisel S."/>
            <person name="Petersen M."/>
            <person name="Berrin J.G."/>
            <person name="Delaux P.M."/>
            <person name="Dal Grande F."/>
            <person name="Keller J."/>
        </authorList>
    </citation>
    <scope>NUCLEOTIDE SEQUENCE [LARGE SCALE GENOMIC DNA]</scope>
    <source>
        <strain evidence="13 14">SAG 2036</strain>
    </source>
</reference>
<evidence type="ECO:0000256" key="9">
    <source>
        <dbReference type="ARBA" id="ARBA00023128"/>
    </source>
</evidence>
<evidence type="ECO:0000256" key="5">
    <source>
        <dbReference type="ARBA" id="ARBA00022737"/>
    </source>
</evidence>
<evidence type="ECO:0000313" key="14">
    <source>
        <dbReference type="Proteomes" id="UP001465755"/>
    </source>
</evidence>
<evidence type="ECO:0000256" key="12">
    <source>
        <dbReference type="RuleBase" id="RU000488"/>
    </source>
</evidence>
<dbReference type="GO" id="GO:0005315">
    <property type="term" value="F:phosphate transmembrane transporter activity"/>
    <property type="evidence" value="ECO:0007669"/>
    <property type="project" value="InterPro"/>
</dbReference>
<dbReference type="Pfam" id="PF00153">
    <property type="entry name" value="Mito_carr"/>
    <property type="match status" value="2"/>
</dbReference>
<dbReference type="Proteomes" id="UP001465755">
    <property type="component" value="Unassembled WGS sequence"/>
</dbReference>
<feature type="repeat" description="Solcar" evidence="11">
    <location>
        <begin position="273"/>
        <end position="352"/>
    </location>
</feature>
<dbReference type="PROSITE" id="PS50920">
    <property type="entry name" value="SOLCAR"/>
    <property type="match status" value="3"/>
</dbReference>
<comment type="subcellular location">
    <subcellularLocation>
        <location evidence="1">Mitochondrion inner membrane</location>
        <topology evidence="1">Multi-pass membrane protein</topology>
    </subcellularLocation>
</comment>
<evidence type="ECO:0000313" key="13">
    <source>
        <dbReference type="EMBL" id="KAK9804536.1"/>
    </source>
</evidence>
<dbReference type="GO" id="GO:1990547">
    <property type="term" value="P:mitochondrial phosphate ion transmembrane transport"/>
    <property type="evidence" value="ECO:0007669"/>
    <property type="project" value="InterPro"/>
</dbReference>
<dbReference type="GO" id="GO:0005743">
    <property type="term" value="C:mitochondrial inner membrane"/>
    <property type="evidence" value="ECO:0007669"/>
    <property type="project" value="UniProtKB-SubCell"/>
</dbReference>
<keyword evidence="3 12" id="KW-0813">Transport</keyword>
<dbReference type="PANTHER" id="PTHR45671:SF10">
    <property type="entry name" value="SOLUTE CARRIER FAMILY 25 MEMBER 3"/>
    <property type="match status" value="1"/>
</dbReference>
<dbReference type="FunFam" id="1.50.40.10:FF:000005">
    <property type="entry name" value="Mitochondrial phosphate carrier protein 2"/>
    <property type="match status" value="1"/>
</dbReference>
<keyword evidence="9" id="KW-0496">Mitochondrion</keyword>
<evidence type="ECO:0000256" key="8">
    <source>
        <dbReference type="ARBA" id="ARBA00022989"/>
    </source>
</evidence>
<feature type="repeat" description="Solcar" evidence="11">
    <location>
        <begin position="75"/>
        <end position="159"/>
    </location>
</feature>
<organism evidence="13 14">
    <name type="scientific">Symbiochloris irregularis</name>
    <dbReference type="NCBI Taxonomy" id="706552"/>
    <lineage>
        <taxon>Eukaryota</taxon>
        <taxon>Viridiplantae</taxon>
        <taxon>Chlorophyta</taxon>
        <taxon>core chlorophytes</taxon>
        <taxon>Trebouxiophyceae</taxon>
        <taxon>Trebouxiales</taxon>
        <taxon>Trebouxiaceae</taxon>
        <taxon>Symbiochloris</taxon>
    </lineage>
</organism>
<evidence type="ECO:0000256" key="4">
    <source>
        <dbReference type="ARBA" id="ARBA00022692"/>
    </source>
</evidence>
<keyword evidence="14" id="KW-1185">Reference proteome</keyword>
<dbReference type="InterPro" id="IPR023395">
    <property type="entry name" value="MCP_dom_sf"/>
</dbReference>
<keyword evidence="10 11" id="KW-0472">Membrane</keyword>
<name>A0AAW1P618_9CHLO</name>